<dbReference type="AlphaFoldDB" id="A0AAN4YZ05"/>
<accession>A0AAN4YZ05</accession>
<dbReference type="Proteomes" id="UP001328107">
    <property type="component" value="Unassembled WGS sequence"/>
</dbReference>
<proteinExistence type="predicted"/>
<keyword evidence="1" id="KW-0732">Signal</keyword>
<dbReference type="EMBL" id="BTRK01000001">
    <property type="protein sequence ID" value="GMR30324.1"/>
    <property type="molecule type" value="Genomic_DNA"/>
</dbReference>
<comment type="caution">
    <text evidence="2">The sequence shown here is derived from an EMBL/GenBank/DDBJ whole genome shotgun (WGS) entry which is preliminary data.</text>
</comment>
<evidence type="ECO:0000313" key="2">
    <source>
        <dbReference type="EMBL" id="GMR30324.1"/>
    </source>
</evidence>
<gene>
    <name evidence="2" type="ORF">PMAYCL1PPCAC_00519</name>
</gene>
<protein>
    <submittedName>
        <fullName evidence="2">Uncharacterized protein</fullName>
    </submittedName>
</protein>
<organism evidence="2 3">
    <name type="scientific">Pristionchus mayeri</name>
    <dbReference type="NCBI Taxonomy" id="1317129"/>
    <lineage>
        <taxon>Eukaryota</taxon>
        <taxon>Metazoa</taxon>
        <taxon>Ecdysozoa</taxon>
        <taxon>Nematoda</taxon>
        <taxon>Chromadorea</taxon>
        <taxon>Rhabditida</taxon>
        <taxon>Rhabditina</taxon>
        <taxon>Diplogasteromorpha</taxon>
        <taxon>Diplogasteroidea</taxon>
        <taxon>Neodiplogasteridae</taxon>
        <taxon>Pristionchus</taxon>
    </lineage>
</organism>
<evidence type="ECO:0000313" key="3">
    <source>
        <dbReference type="Proteomes" id="UP001328107"/>
    </source>
</evidence>
<reference evidence="3" key="1">
    <citation type="submission" date="2022-10" db="EMBL/GenBank/DDBJ databases">
        <title>Genome assembly of Pristionchus species.</title>
        <authorList>
            <person name="Yoshida K."/>
            <person name="Sommer R.J."/>
        </authorList>
    </citation>
    <scope>NUCLEOTIDE SEQUENCE [LARGE SCALE GENOMIC DNA]</scope>
    <source>
        <strain evidence="3">RS5460</strain>
    </source>
</reference>
<name>A0AAN4YZ05_9BILA</name>
<feature type="signal peptide" evidence="1">
    <location>
        <begin position="1"/>
        <end position="26"/>
    </location>
</feature>
<feature type="chain" id="PRO_5042845203" evidence="1">
    <location>
        <begin position="27"/>
        <end position="122"/>
    </location>
</feature>
<keyword evidence="3" id="KW-1185">Reference proteome</keyword>
<sequence length="122" mass="14181">MKNYTLTTRYILLLLLPLHPIDCTLGQGNMRLVELLLSPTTMFDRNPFEASVREIVVEEFCPESSRSAEEIRRKFGMVVEHNMRGGCREEAIDECYWVSKFLRTIIQVHRNASGCRCNRDDV</sequence>
<evidence type="ECO:0000256" key="1">
    <source>
        <dbReference type="SAM" id="SignalP"/>
    </source>
</evidence>